<dbReference type="AlphaFoldDB" id="A0A1J5RGZ7"/>
<comment type="caution">
    <text evidence="1">The sequence shown here is derived from an EMBL/GenBank/DDBJ whole genome shotgun (WGS) entry which is preliminary data.</text>
</comment>
<protein>
    <submittedName>
        <fullName evidence="1">Uncharacterized protein</fullName>
    </submittedName>
</protein>
<accession>A0A1J5RGZ7</accession>
<name>A0A1J5RGZ7_9ZZZZ</name>
<dbReference type="PROSITE" id="PS51257">
    <property type="entry name" value="PROKAR_LIPOPROTEIN"/>
    <property type="match status" value="1"/>
</dbReference>
<dbReference type="EMBL" id="MLJW01000264">
    <property type="protein sequence ID" value="OIQ91271.1"/>
    <property type="molecule type" value="Genomic_DNA"/>
</dbReference>
<sequence length="163" mass="17229">MRRIMGRALIALAGCLMAAGCAAPPAPDTAAQGDKVLRVEVKARPGVRTRLGSYVRVNADCSPDPAGPRLRILEAPHDGTVRITTENLITRFPEGNPRAKCDGRVYANTVLSYMPRDEFEGGDQILVEVANGDQAPVHVGYVIVVGQWPVADSPAESSLGGAP</sequence>
<proteinExistence type="predicted"/>
<organism evidence="1">
    <name type="scientific">mine drainage metagenome</name>
    <dbReference type="NCBI Taxonomy" id="410659"/>
    <lineage>
        <taxon>unclassified sequences</taxon>
        <taxon>metagenomes</taxon>
        <taxon>ecological metagenomes</taxon>
    </lineage>
</organism>
<gene>
    <name evidence="1" type="ORF">GALL_268040</name>
</gene>
<reference evidence="1" key="1">
    <citation type="submission" date="2016-10" db="EMBL/GenBank/DDBJ databases">
        <title>Sequence of Gallionella enrichment culture.</title>
        <authorList>
            <person name="Poehlein A."/>
            <person name="Muehling M."/>
            <person name="Daniel R."/>
        </authorList>
    </citation>
    <scope>NUCLEOTIDE SEQUENCE</scope>
</reference>
<evidence type="ECO:0000313" key="1">
    <source>
        <dbReference type="EMBL" id="OIQ91271.1"/>
    </source>
</evidence>